<evidence type="ECO:0000256" key="2">
    <source>
        <dbReference type="ARBA" id="ARBA00006434"/>
    </source>
</evidence>
<accession>A0A376UC34</accession>
<evidence type="ECO:0000256" key="9">
    <source>
        <dbReference type="SAM" id="Phobius"/>
    </source>
</evidence>
<sequence>MAGRLRVHTEYNNNALTLPDYFTGRFEDKSRILRIISALVILLFFTIYCASGIVAGARLFESTFA</sequence>
<name>A0A376UC34_ECOLX</name>
<evidence type="ECO:0000256" key="7">
    <source>
        <dbReference type="ARBA" id="ARBA00023201"/>
    </source>
</evidence>
<keyword evidence="7" id="KW-0739">Sodium transport</keyword>
<evidence type="ECO:0000256" key="5">
    <source>
        <dbReference type="ARBA" id="ARBA00023053"/>
    </source>
</evidence>
<feature type="transmembrane region" description="Helical" evidence="9">
    <location>
        <begin position="35"/>
        <end position="60"/>
    </location>
</feature>
<keyword evidence="7" id="KW-0406">Ion transport</keyword>
<dbReference type="EMBL" id="UGCP01000002">
    <property type="protein sequence ID" value="STI86770.1"/>
    <property type="molecule type" value="Genomic_DNA"/>
</dbReference>
<evidence type="ECO:0000256" key="8">
    <source>
        <dbReference type="RuleBase" id="RU362091"/>
    </source>
</evidence>
<evidence type="ECO:0000313" key="11">
    <source>
        <dbReference type="Proteomes" id="UP000254079"/>
    </source>
</evidence>
<dbReference type="GO" id="GO:0016020">
    <property type="term" value="C:membrane"/>
    <property type="evidence" value="ECO:0007669"/>
    <property type="project" value="UniProtKB-SubCell"/>
</dbReference>
<keyword evidence="7" id="KW-0813">Transport</keyword>
<reference evidence="10 11" key="1">
    <citation type="submission" date="2018-06" db="EMBL/GenBank/DDBJ databases">
        <authorList>
            <consortium name="Pathogen Informatics"/>
            <person name="Doyle S."/>
        </authorList>
    </citation>
    <scope>NUCLEOTIDE SEQUENCE [LARGE SCALE GENOMIC DNA]</scope>
    <source>
        <strain evidence="10 11">NCTC8622</strain>
    </source>
</reference>
<evidence type="ECO:0000256" key="3">
    <source>
        <dbReference type="ARBA" id="ARBA00022692"/>
    </source>
</evidence>
<proteinExistence type="inferred from homology"/>
<dbReference type="InterPro" id="IPR001734">
    <property type="entry name" value="Na/solute_symporter"/>
</dbReference>
<dbReference type="Pfam" id="PF00474">
    <property type="entry name" value="SSF"/>
    <property type="match status" value="1"/>
</dbReference>
<keyword evidence="5" id="KW-0915">Sodium</keyword>
<dbReference type="GO" id="GO:0022857">
    <property type="term" value="F:transmembrane transporter activity"/>
    <property type="evidence" value="ECO:0007669"/>
    <property type="project" value="InterPro"/>
</dbReference>
<gene>
    <name evidence="10" type="primary">putP_3</name>
    <name evidence="10" type="ORF">NCTC8622_05906</name>
</gene>
<dbReference type="Gene3D" id="1.20.1730.10">
    <property type="entry name" value="Sodium/glucose cotransporter"/>
    <property type="match status" value="1"/>
</dbReference>
<comment type="similarity">
    <text evidence="2 8">Belongs to the sodium:solute symporter (SSF) (TC 2.A.21) family.</text>
</comment>
<protein>
    <submittedName>
        <fullName evidence="10">Sodium/proline symporter (Proline permease)</fullName>
    </submittedName>
</protein>
<organism evidence="10 11">
    <name type="scientific">Escherichia coli</name>
    <dbReference type="NCBI Taxonomy" id="562"/>
    <lineage>
        <taxon>Bacteria</taxon>
        <taxon>Pseudomonadati</taxon>
        <taxon>Pseudomonadota</taxon>
        <taxon>Gammaproteobacteria</taxon>
        <taxon>Enterobacterales</taxon>
        <taxon>Enterobacteriaceae</taxon>
        <taxon>Escherichia</taxon>
    </lineage>
</organism>
<evidence type="ECO:0000313" key="10">
    <source>
        <dbReference type="EMBL" id="STI86770.1"/>
    </source>
</evidence>
<keyword evidence="3 9" id="KW-0812">Transmembrane</keyword>
<dbReference type="InterPro" id="IPR038377">
    <property type="entry name" value="Na/Glc_symporter_sf"/>
</dbReference>
<evidence type="ECO:0000256" key="4">
    <source>
        <dbReference type="ARBA" id="ARBA00022989"/>
    </source>
</evidence>
<evidence type="ECO:0000256" key="6">
    <source>
        <dbReference type="ARBA" id="ARBA00023136"/>
    </source>
</evidence>
<evidence type="ECO:0000256" key="1">
    <source>
        <dbReference type="ARBA" id="ARBA00004141"/>
    </source>
</evidence>
<comment type="subcellular location">
    <subcellularLocation>
        <location evidence="1">Membrane</location>
        <topology evidence="1">Multi-pass membrane protein</topology>
    </subcellularLocation>
</comment>
<dbReference type="GO" id="GO:0006814">
    <property type="term" value="P:sodium ion transport"/>
    <property type="evidence" value="ECO:0007669"/>
    <property type="project" value="UniProtKB-KW"/>
</dbReference>
<dbReference type="Proteomes" id="UP000254079">
    <property type="component" value="Unassembled WGS sequence"/>
</dbReference>
<dbReference type="AlphaFoldDB" id="A0A376UC34"/>
<keyword evidence="6 9" id="KW-0472">Membrane</keyword>
<dbReference type="PROSITE" id="PS50283">
    <property type="entry name" value="NA_SOLUT_SYMP_3"/>
    <property type="match status" value="1"/>
</dbReference>
<keyword evidence="4 9" id="KW-1133">Transmembrane helix</keyword>